<proteinExistence type="predicted"/>
<organism evidence="1">
    <name type="scientific">Tanacetum cinerariifolium</name>
    <name type="common">Dalmatian daisy</name>
    <name type="synonym">Chrysanthemum cinerariifolium</name>
    <dbReference type="NCBI Taxonomy" id="118510"/>
    <lineage>
        <taxon>Eukaryota</taxon>
        <taxon>Viridiplantae</taxon>
        <taxon>Streptophyta</taxon>
        <taxon>Embryophyta</taxon>
        <taxon>Tracheophyta</taxon>
        <taxon>Spermatophyta</taxon>
        <taxon>Magnoliopsida</taxon>
        <taxon>eudicotyledons</taxon>
        <taxon>Gunneridae</taxon>
        <taxon>Pentapetalae</taxon>
        <taxon>asterids</taxon>
        <taxon>campanulids</taxon>
        <taxon>Asterales</taxon>
        <taxon>Asteraceae</taxon>
        <taxon>Asteroideae</taxon>
        <taxon>Anthemideae</taxon>
        <taxon>Anthemidinae</taxon>
        <taxon>Tanacetum</taxon>
    </lineage>
</organism>
<dbReference type="AlphaFoldDB" id="A0A6L2JCK1"/>
<name>A0A6L2JCK1_TANCI</name>
<gene>
    <name evidence="1" type="ORF">Tci_005663</name>
</gene>
<protein>
    <submittedName>
        <fullName evidence="1">Uncharacterized protein</fullName>
    </submittedName>
</protein>
<accession>A0A6L2JCK1</accession>
<sequence length="186" mass="21270">MGTELHGRIDDDSVATQEVNAAKPILFDDEEVTMTMARTLIKMKAEKERIFNEQMPQRLHDEEIEKAAAMDAQEKADLERAKVLQQQKYSLLRSRIDIPSQVLKSTTSPAHSYFYGIWVNIWKRIDADEDITLVDVDIEVDMGVELQGRIDDDSTATQEVKFVEPTVFDDKEVTMTMAHILIKLKA</sequence>
<reference evidence="1" key="1">
    <citation type="journal article" date="2019" name="Sci. Rep.">
        <title>Draft genome of Tanacetum cinerariifolium, the natural source of mosquito coil.</title>
        <authorList>
            <person name="Yamashiro T."/>
            <person name="Shiraishi A."/>
            <person name="Satake H."/>
            <person name="Nakayama K."/>
        </authorList>
    </citation>
    <scope>NUCLEOTIDE SEQUENCE</scope>
</reference>
<comment type="caution">
    <text evidence="1">The sequence shown here is derived from an EMBL/GenBank/DDBJ whole genome shotgun (WGS) entry which is preliminary data.</text>
</comment>
<dbReference type="EMBL" id="BKCJ010000491">
    <property type="protein sequence ID" value="GEU33685.1"/>
    <property type="molecule type" value="Genomic_DNA"/>
</dbReference>
<evidence type="ECO:0000313" key="1">
    <source>
        <dbReference type="EMBL" id="GEU33685.1"/>
    </source>
</evidence>